<dbReference type="UniPathway" id="UPA00109">
    <property type="reaction ID" value="UER00187"/>
</dbReference>
<comment type="subcellular location">
    <subcellularLocation>
        <location evidence="12">Cytoplasm</location>
    </subcellularLocation>
    <subcellularLocation>
        <location evidence="12">Secreted</location>
    </subcellularLocation>
    <subcellularLocation>
        <location evidence="12">Cell surface</location>
    </subcellularLocation>
    <text evidence="12">Fractions of enolase are present in both the cytoplasm and on the cell surface.</text>
</comment>
<evidence type="ECO:0000256" key="5">
    <source>
        <dbReference type="ARBA" id="ARBA00022490"/>
    </source>
</evidence>
<comment type="cofactor">
    <cofactor evidence="15">
        <name>Mg(2+)</name>
        <dbReference type="ChEBI" id="CHEBI:18420"/>
    </cofactor>
    <text evidence="15">Mg(2+) is required for catalysis and for stabilizing the dimer.</text>
</comment>
<feature type="binding site" evidence="12">
    <location>
        <position position="392"/>
    </location>
    <ligand>
        <name>(2R)-2-phosphoglycerate</name>
        <dbReference type="ChEBI" id="CHEBI:58289"/>
    </ligand>
</feature>
<reference evidence="18 19" key="1">
    <citation type="submission" date="2019-07" db="EMBL/GenBank/DDBJ databases">
        <title>Genomic Encyclopedia of Archaeal and Bacterial Type Strains, Phase II (KMG-II): from individual species to whole genera.</title>
        <authorList>
            <person name="Goeker M."/>
        </authorList>
    </citation>
    <scope>NUCLEOTIDE SEQUENCE [LARGE SCALE GENOMIC DNA]</scope>
    <source>
        <strain evidence="18 19">ATCC BAA-1854</strain>
    </source>
</reference>
<feature type="domain" description="Enolase N-terminal" evidence="17">
    <location>
        <begin position="4"/>
        <end position="134"/>
    </location>
</feature>
<keyword evidence="8 12" id="KW-0460">Magnesium</keyword>
<evidence type="ECO:0000256" key="13">
    <source>
        <dbReference type="PIRSR" id="PIRSR001400-1"/>
    </source>
</evidence>
<evidence type="ECO:0000256" key="11">
    <source>
        <dbReference type="ARBA" id="ARBA00045763"/>
    </source>
</evidence>
<dbReference type="PRINTS" id="PR00148">
    <property type="entry name" value="ENOLASE"/>
</dbReference>
<dbReference type="InterPro" id="IPR029017">
    <property type="entry name" value="Enolase-like_N"/>
</dbReference>
<proteinExistence type="inferred from homology"/>
<dbReference type="Gene3D" id="3.20.20.120">
    <property type="entry name" value="Enolase-like C-terminal domain"/>
    <property type="match status" value="1"/>
</dbReference>
<dbReference type="SFLD" id="SFLDF00002">
    <property type="entry name" value="enolase"/>
    <property type="match status" value="1"/>
</dbReference>
<feature type="binding site" evidence="14">
    <location>
        <position position="392"/>
    </location>
    <ligand>
        <name>substrate</name>
    </ligand>
</feature>
<dbReference type="InterPro" id="IPR036849">
    <property type="entry name" value="Enolase-like_C_sf"/>
</dbReference>
<dbReference type="RefSeq" id="WP_144908659.1">
    <property type="nucleotide sequence ID" value="NZ_VLLI01000001.1"/>
</dbReference>
<dbReference type="Gene3D" id="3.30.390.10">
    <property type="entry name" value="Enolase-like, N-terminal domain"/>
    <property type="match status" value="1"/>
</dbReference>
<comment type="pathway">
    <text evidence="1 12">Carbohydrate degradation; glycolysis; pyruvate from D-glyceraldehyde 3-phosphate: step 4/5.</text>
</comment>
<dbReference type="SFLD" id="SFLDG00178">
    <property type="entry name" value="enolase"/>
    <property type="match status" value="1"/>
</dbReference>
<feature type="binding site" evidence="14">
    <location>
        <position position="289"/>
    </location>
    <ligand>
        <name>substrate</name>
    </ligand>
</feature>
<dbReference type="Pfam" id="PF03952">
    <property type="entry name" value="Enolase_N"/>
    <property type="match status" value="1"/>
</dbReference>
<dbReference type="GO" id="GO:0000015">
    <property type="term" value="C:phosphopyruvate hydratase complex"/>
    <property type="evidence" value="ECO:0007669"/>
    <property type="project" value="InterPro"/>
</dbReference>
<feature type="binding site" evidence="12">
    <location>
        <position position="341"/>
    </location>
    <ligand>
        <name>(2R)-2-phosphoglycerate</name>
        <dbReference type="ChEBI" id="CHEBI:58289"/>
    </ligand>
</feature>
<dbReference type="InterPro" id="IPR000941">
    <property type="entry name" value="Enolase"/>
</dbReference>
<evidence type="ECO:0000259" key="16">
    <source>
        <dbReference type="SMART" id="SM01192"/>
    </source>
</evidence>
<feature type="binding site" evidence="14">
    <location>
        <position position="316"/>
    </location>
    <ligand>
        <name>substrate</name>
    </ligand>
</feature>
<feature type="binding site" evidence="12 15">
    <location>
        <position position="289"/>
    </location>
    <ligand>
        <name>Mg(2+)</name>
        <dbReference type="ChEBI" id="CHEBI:18420"/>
    </ligand>
</feature>
<name>A0A562UGC8_9SPHI</name>
<dbReference type="Proteomes" id="UP000317010">
    <property type="component" value="Unassembled WGS sequence"/>
</dbReference>
<dbReference type="PANTHER" id="PTHR11902:SF1">
    <property type="entry name" value="ENOLASE"/>
    <property type="match status" value="1"/>
</dbReference>
<dbReference type="EC" id="4.2.1.11" evidence="3 12"/>
<evidence type="ECO:0000259" key="17">
    <source>
        <dbReference type="SMART" id="SM01193"/>
    </source>
</evidence>
<keyword evidence="6 12" id="KW-0964">Secreted</keyword>
<sequence length="432" mass="46565">MSLIIDIHARQILDSRGNPTIEVDVLTENGAFGRAAVPSGASTGAHEAVELRDNDKTVYLGKGVLKAVANVNDIIAKELQGIDVFEQNAIDKLMIDLDGTENKGKLGANAILGVSLAVAKAAAQESRQPLYRYIGGVNANTLPIPMMNIVNGGSHSDAPIAFQEFMIMPVGASSFSEALRWGAEVFHNLKKILHDRGLSTAVGDEGGFAPTFEGTEDGVETILKAIEKAGYKPGVDICLAFDCAASEFYVNGKYDYTKFEGEKGAIRTSAEQADYLAQLAAKYPVISIEDGMAEDDWAGWKLLTEKIGSKVQLVGDDLFVTNVKRLQKGIDEDTANSILVKVNQIGSLTETIDAVSLAQTHGYTSVMSHRSGETEDSTIADLAVALNCGQIKTGSLSRSDRMAKYNQLLRIEEELGDSAKFIGKNFKYFKNR</sequence>
<evidence type="ECO:0000256" key="12">
    <source>
        <dbReference type="HAMAP-Rule" id="MF_00318"/>
    </source>
</evidence>
<dbReference type="GO" id="GO:0009986">
    <property type="term" value="C:cell surface"/>
    <property type="evidence" value="ECO:0007669"/>
    <property type="project" value="UniProtKB-SubCell"/>
</dbReference>
<feature type="binding site" evidence="12">
    <location>
        <position position="371"/>
    </location>
    <ligand>
        <name>(2R)-2-phosphoglycerate</name>
        <dbReference type="ChEBI" id="CHEBI:58289"/>
    </ligand>
</feature>
<gene>
    <name evidence="12" type="primary">eno</name>
    <name evidence="18" type="ORF">JN11_00146</name>
</gene>
<dbReference type="Pfam" id="PF00113">
    <property type="entry name" value="Enolase_C"/>
    <property type="match status" value="1"/>
</dbReference>
<evidence type="ECO:0000256" key="1">
    <source>
        <dbReference type="ARBA" id="ARBA00005031"/>
    </source>
</evidence>
<dbReference type="SUPFAM" id="SSF51604">
    <property type="entry name" value="Enolase C-terminal domain-like"/>
    <property type="match status" value="1"/>
</dbReference>
<feature type="binding site" evidence="12">
    <location>
        <position position="163"/>
    </location>
    <ligand>
        <name>(2R)-2-phosphoglycerate</name>
        <dbReference type="ChEBI" id="CHEBI:58289"/>
    </ligand>
</feature>
<feature type="binding site" evidence="12">
    <location>
        <position position="370"/>
    </location>
    <ligand>
        <name>(2R)-2-phosphoglycerate</name>
        <dbReference type="ChEBI" id="CHEBI:58289"/>
    </ligand>
</feature>
<dbReference type="SMART" id="SM01193">
    <property type="entry name" value="Enolase_N"/>
    <property type="match status" value="1"/>
</dbReference>
<comment type="catalytic activity">
    <reaction evidence="12">
        <text>(2R)-2-phosphoglycerate = phosphoenolpyruvate + H2O</text>
        <dbReference type="Rhea" id="RHEA:10164"/>
        <dbReference type="ChEBI" id="CHEBI:15377"/>
        <dbReference type="ChEBI" id="CHEBI:58289"/>
        <dbReference type="ChEBI" id="CHEBI:58702"/>
        <dbReference type="EC" id="4.2.1.11"/>
    </reaction>
</comment>
<dbReference type="OrthoDB" id="9804716at2"/>
<evidence type="ECO:0000256" key="6">
    <source>
        <dbReference type="ARBA" id="ARBA00022525"/>
    </source>
</evidence>
<dbReference type="EMBL" id="VLLI01000001">
    <property type="protein sequence ID" value="TWJ04437.1"/>
    <property type="molecule type" value="Genomic_DNA"/>
</dbReference>
<keyword evidence="5 12" id="KW-0963">Cytoplasm</keyword>
<keyword evidence="19" id="KW-1185">Reference proteome</keyword>
<evidence type="ECO:0000256" key="15">
    <source>
        <dbReference type="PIRSR" id="PIRSR001400-3"/>
    </source>
</evidence>
<comment type="caution">
    <text evidence="18">The sequence shown here is derived from an EMBL/GenBank/DDBJ whole genome shotgun (WGS) entry which is preliminary data.</text>
</comment>
<comment type="similarity">
    <text evidence="2 12">Belongs to the enolase family.</text>
</comment>
<accession>A0A562UGC8</accession>
<dbReference type="GO" id="GO:0000287">
    <property type="term" value="F:magnesium ion binding"/>
    <property type="evidence" value="ECO:0007669"/>
    <property type="project" value="UniProtKB-UniRule"/>
</dbReference>
<feature type="binding site" evidence="14">
    <location>
        <begin position="368"/>
        <end position="371"/>
    </location>
    <ligand>
        <name>substrate</name>
    </ligand>
</feature>
<feature type="active site" description="Proton donor" evidence="12 13">
    <location>
        <position position="205"/>
    </location>
</feature>
<dbReference type="HAMAP" id="MF_00318">
    <property type="entry name" value="Enolase"/>
    <property type="match status" value="1"/>
</dbReference>
<evidence type="ECO:0000313" key="18">
    <source>
        <dbReference type="EMBL" id="TWJ04437.1"/>
    </source>
</evidence>
<keyword evidence="7 12" id="KW-0479">Metal-binding</keyword>
<evidence type="ECO:0000256" key="14">
    <source>
        <dbReference type="PIRSR" id="PIRSR001400-2"/>
    </source>
</evidence>
<dbReference type="AlphaFoldDB" id="A0A562UGC8"/>
<dbReference type="SFLD" id="SFLDS00001">
    <property type="entry name" value="Enolase"/>
    <property type="match status" value="1"/>
</dbReference>
<feature type="binding site" evidence="14">
    <location>
        <position position="155"/>
    </location>
    <ligand>
        <name>substrate</name>
    </ligand>
</feature>
<evidence type="ECO:0000256" key="8">
    <source>
        <dbReference type="ARBA" id="ARBA00022842"/>
    </source>
</evidence>
<evidence type="ECO:0000256" key="2">
    <source>
        <dbReference type="ARBA" id="ARBA00009604"/>
    </source>
</evidence>
<evidence type="ECO:0000256" key="4">
    <source>
        <dbReference type="ARBA" id="ARBA00017068"/>
    </source>
</evidence>
<feature type="binding site" evidence="14">
    <location>
        <position position="164"/>
    </location>
    <ligand>
        <name>substrate</name>
    </ligand>
</feature>
<dbReference type="GO" id="GO:0005576">
    <property type="term" value="C:extracellular region"/>
    <property type="evidence" value="ECO:0007669"/>
    <property type="project" value="UniProtKB-SubCell"/>
</dbReference>
<evidence type="ECO:0000256" key="3">
    <source>
        <dbReference type="ARBA" id="ARBA00012058"/>
    </source>
</evidence>
<dbReference type="FunFam" id="3.20.20.120:FF:000001">
    <property type="entry name" value="Enolase"/>
    <property type="match status" value="1"/>
</dbReference>
<dbReference type="NCBIfam" id="TIGR01060">
    <property type="entry name" value="eno"/>
    <property type="match status" value="1"/>
</dbReference>
<dbReference type="FunFam" id="3.30.390.10:FF:000001">
    <property type="entry name" value="Enolase"/>
    <property type="match status" value="1"/>
</dbReference>
<feature type="binding site" evidence="12 15">
    <location>
        <position position="242"/>
    </location>
    <ligand>
        <name>Mg(2+)</name>
        <dbReference type="ChEBI" id="CHEBI:18420"/>
    </ligand>
</feature>
<feature type="binding site" evidence="12 15">
    <location>
        <position position="316"/>
    </location>
    <ligand>
        <name>Mg(2+)</name>
        <dbReference type="ChEBI" id="CHEBI:18420"/>
    </ligand>
</feature>
<dbReference type="InterPro" id="IPR020810">
    <property type="entry name" value="Enolase_C"/>
</dbReference>
<dbReference type="PANTHER" id="PTHR11902">
    <property type="entry name" value="ENOLASE"/>
    <property type="match status" value="1"/>
</dbReference>
<comment type="function">
    <text evidence="11 12">Catalyzes the reversible conversion of 2-phosphoglycerate (2-PG) into phosphoenolpyruvate (PEP). It is essential for the degradation of carbohydrates via glycolysis.</text>
</comment>
<feature type="active site" description="Proton acceptor" evidence="12 13">
    <location>
        <position position="341"/>
    </location>
</feature>
<dbReference type="GO" id="GO:0004634">
    <property type="term" value="F:phosphopyruvate hydratase activity"/>
    <property type="evidence" value="ECO:0007669"/>
    <property type="project" value="UniProtKB-UniRule"/>
</dbReference>
<dbReference type="PIRSF" id="PIRSF001400">
    <property type="entry name" value="Enolase"/>
    <property type="match status" value="1"/>
</dbReference>
<dbReference type="SUPFAM" id="SSF54826">
    <property type="entry name" value="Enolase N-terminal domain-like"/>
    <property type="match status" value="1"/>
</dbReference>
<keyword evidence="9 12" id="KW-0324">Glycolysis</keyword>
<evidence type="ECO:0000256" key="10">
    <source>
        <dbReference type="ARBA" id="ARBA00023239"/>
    </source>
</evidence>
<dbReference type="InterPro" id="IPR020811">
    <property type="entry name" value="Enolase_N"/>
</dbReference>
<protein>
    <recommendedName>
        <fullName evidence="4 12">Enolase</fullName>
        <ecNumber evidence="3 12">4.2.1.11</ecNumber>
    </recommendedName>
    <alternativeName>
        <fullName evidence="12">2-phospho-D-glycerate hydro-lyase</fullName>
    </alternativeName>
    <alternativeName>
        <fullName evidence="12">2-phosphoglycerate dehydratase</fullName>
    </alternativeName>
</protein>
<evidence type="ECO:0000313" key="19">
    <source>
        <dbReference type="Proteomes" id="UP000317010"/>
    </source>
</evidence>
<comment type="cofactor">
    <cofactor evidence="12">
        <name>Mg(2+)</name>
        <dbReference type="ChEBI" id="CHEBI:18420"/>
    </cofactor>
    <text evidence="12">Binds a second Mg(2+) ion via substrate during catalysis.</text>
</comment>
<evidence type="ECO:0000256" key="9">
    <source>
        <dbReference type="ARBA" id="ARBA00023152"/>
    </source>
</evidence>
<dbReference type="GO" id="GO:0006096">
    <property type="term" value="P:glycolytic process"/>
    <property type="evidence" value="ECO:0007669"/>
    <property type="project" value="UniProtKB-UniRule"/>
</dbReference>
<dbReference type="SMART" id="SM01192">
    <property type="entry name" value="Enolase_C"/>
    <property type="match status" value="1"/>
</dbReference>
<keyword evidence="10 12" id="KW-0456">Lyase</keyword>
<organism evidence="18 19">
    <name type="scientific">Mucilaginibacter frigoritolerans</name>
    <dbReference type="NCBI Taxonomy" id="652788"/>
    <lineage>
        <taxon>Bacteria</taxon>
        <taxon>Pseudomonadati</taxon>
        <taxon>Bacteroidota</taxon>
        <taxon>Sphingobacteriia</taxon>
        <taxon>Sphingobacteriales</taxon>
        <taxon>Sphingobacteriaceae</taxon>
        <taxon>Mucilaginibacter</taxon>
    </lineage>
</organism>
<feature type="domain" description="Enolase C-terminal TIM barrel" evidence="16">
    <location>
        <begin position="139"/>
        <end position="429"/>
    </location>
</feature>
<dbReference type="PROSITE" id="PS00164">
    <property type="entry name" value="ENOLASE"/>
    <property type="match status" value="1"/>
</dbReference>
<dbReference type="InterPro" id="IPR020809">
    <property type="entry name" value="Enolase_CS"/>
</dbReference>
<dbReference type="CDD" id="cd03313">
    <property type="entry name" value="enolase"/>
    <property type="match status" value="1"/>
</dbReference>
<evidence type="ECO:0000256" key="7">
    <source>
        <dbReference type="ARBA" id="ARBA00022723"/>
    </source>
</evidence>